<evidence type="ECO:0000259" key="2">
    <source>
        <dbReference type="Pfam" id="PF03795"/>
    </source>
</evidence>
<comment type="similarity">
    <text evidence="1">Belongs to the YciI family.</text>
</comment>
<keyword evidence="4" id="KW-1185">Reference proteome</keyword>
<gene>
    <name evidence="3" type="ORF">GFB49_03505</name>
</gene>
<dbReference type="InterPro" id="IPR011008">
    <property type="entry name" value="Dimeric_a/b-barrel"/>
</dbReference>
<protein>
    <recommendedName>
        <fullName evidence="2">YCII-related domain-containing protein</fullName>
    </recommendedName>
</protein>
<evidence type="ECO:0000313" key="4">
    <source>
        <dbReference type="Proteomes" id="UP000444174"/>
    </source>
</evidence>
<accession>A0A843Y8H6</accession>
<dbReference type="Gene3D" id="3.30.70.1060">
    <property type="entry name" value="Dimeric alpha+beta barrel"/>
    <property type="match status" value="1"/>
</dbReference>
<feature type="domain" description="YCII-related" evidence="2">
    <location>
        <begin position="3"/>
        <end position="88"/>
    </location>
</feature>
<dbReference type="EMBL" id="WIBF01000001">
    <property type="protein sequence ID" value="MQQ07510.1"/>
    <property type="molecule type" value="Genomic_DNA"/>
</dbReference>
<dbReference type="Proteomes" id="UP000444174">
    <property type="component" value="Unassembled WGS sequence"/>
</dbReference>
<dbReference type="Pfam" id="PF03795">
    <property type="entry name" value="YCII"/>
    <property type="match status" value="1"/>
</dbReference>
<proteinExistence type="inferred from homology"/>
<evidence type="ECO:0000313" key="3">
    <source>
        <dbReference type="EMBL" id="MQQ07510.1"/>
    </source>
</evidence>
<evidence type="ECO:0000256" key="1">
    <source>
        <dbReference type="ARBA" id="ARBA00007689"/>
    </source>
</evidence>
<comment type="caution">
    <text evidence="3">The sequence shown here is derived from an EMBL/GenBank/DDBJ whole genome shotgun (WGS) entry which is preliminary data.</text>
</comment>
<dbReference type="InterPro" id="IPR005545">
    <property type="entry name" value="YCII"/>
</dbReference>
<reference evidence="3 4" key="1">
    <citation type="submission" date="2019-10" db="EMBL/GenBank/DDBJ databases">
        <title>Epibacterium sp. nov., isolated from seawater.</title>
        <authorList>
            <person name="Zhang X."/>
            <person name="Li N."/>
        </authorList>
    </citation>
    <scope>NUCLEOTIDE SEQUENCE [LARGE SCALE GENOMIC DNA]</scope>
    <source>
        <strain evidence="3 4">SM1979</strain>
    </source>
</reference>
<organism evidence="3 4">
    <name type="scientific">Tritonibacter litoralis</name>
    <dbReference type="NCBI Taxonomy" id="2662264"/>
    <lineage>
        <taxon>Bacteria</taxon>
        <taxon>Pseudomonadati</taxon>
        <taxon>Pseudomonadota</taxon>
        <taxon>Alphaproteobacteria</taxon>
        <taxon>Rhodobacterales</taxon>
        <taxon>Paracoccaceae</taxon>
        <taxon>Tritonibacter</taxon>
    </lineage>
</organism>
<name>A0A843Y8H6_9RHOB</name>
<sequence length="99" mass="11240">MSRWVVIFTDSPEMLEVRAKKSLRDAHVAYAKAHPELLIGGGLKPAPDQDFCGALWVVEANAKSDIEELVKNDPFYVPEYRSFEIFTWGKILEDQTVTL</sequence>
<dbReference type="AlphaFoldDB" id="A0A843Y8H6"/>
<dbReference type="SUPFAM" id="SSF54909">
    <property type="entry name" value="Dimeric alpha+beta barrel"/>
    <property type="match status" value="1"/>
</dbReference>